<protein>
    <submittedName>
        <fullName evidence="1">Formin 13 isoform X1</fullName>
    </submittedName>
</protein>
<gene>
    <name evidence="1" type="ORF">ROHU_012845</name>
</gene>
<proteinExistence type="predicted"/>
<dbReference type="AlphaFoldDB" id="A0A498L9F8"/>
<reference evidence="1 2" key="1">
    <citation type="submission" date="2018-03" db="EMBL/GenBank/DDBJ databases">
        <title>Draft genome sequence of Rohu Carp (Labeo rohita).</title>
        <authorList>
            <person name="Das P."/>
            <person name="Kushwaha B."/>
            <person name="Joshi C.G."/>
            <person name="Kumar D."/>
            <person name="Nagpure N.S."/>
            <person name="Sahoo L."/>
            <person name="Das S.P."/>
            <person name="Bit A."/>
            <person name="Patnaik S."/>
            <person name="Meher P.K."/>
            <person name="Jayasankar P."/>
            <person name="Koringa P.G."/>
            <person name="Patel N.V."/>
            <person name="Hinsu A.T."/>
            <person name="Kumar R."/>
            <person name="Pandey M."/>
            <person name="Agarwal S."/>
            <person name="Srivastava S."/>
            <person name="Singh M."/>
            <person name="Iquebal M.A."/>
            <person name="Jaiswal S."/>
            <person name="Angadi U.B."/>
            <person name="Kumar N."/>
            <person name="Raza M."/>
            <person name="Shah T.M."/>
            <person name="Rai A."/>
            <person name="Jena J.K."/>
        </authorList>
    </citation>
    <scope>NUCLEOTIDE SEQUENCE [LARGE SCALE GENOMIC DNA]</scope>
    <source>
        <strain evidence="1">DASCIFA01</strain>
        <tissue evidence="1">Testis</tissue>
    </source>
</reference>
<sequence length="205" mass="23439">MDYRKTVHVPQEKQSQYNFSVRKFNRYIWQKRVLQIDFSTSLLCSIEKGIVKRQLCFSDVKNCHDGPGTRFSISFRDRSDYELEAASLEDKQQVEQYVIFKDTALILLKGTLIGNYIRLELSASLKVTTFWLPAQVLNHQAWDFPPGVIPILKVSTRHVATTVQLSYILSDFSLSSEKETAANMKAEVGQTFLTAILLVPTKLLS</sequence>
<dbReference type="EMBL" id="QBIY01013428">
    <property type="protein sequence ID" value="RXN04839.1"/>
    <property type="molecule type" value="Genomic_DNA"/>
</dbReference>
<evidence type="ECO:0000313" key="2">
    <source>
        <dbReference type="Proteomes" id="UP000290572"/>
    </source>
</evidence>
<accession>A0A498L9F8</accession>
<dbReference type="Proteomes" id="UP000290572">
    <property type="component" value="Unassembled WGS sequence"/>
</dbReference>
<organism evidence="1 2">
    <name type="scientific">Labeo rohita</name>
    <name type="common">Indian major carp</name>
    <name type="synonym">Cyprinus rohita</name>
    <dbReference type="NCBI Taxonomy" id="84645"/>
    <lineage>
        <taxon>Eukaryota</taxon>
        <taxon>Metazoa</taxon>
        <taxon>Chordata</taxon>
        <taxon>Craniata</taxon>
        <taxon>Vertebrata</taxon>
        <taxon>Euteleostomi</taxon>
        <taxon>Actinopterygii</taxon>
        <taxon>Neopterygii</taxon>
        <taxon>Teleostei</taxon>
        <taxon>Ostariophysi</taxon>
        <taxon>Cypriniformes</taxon>
        <taxon>Cyprinidae</taxon>
        <taxon>Labeoninae</taxon>
        <taxon>Labeonini</taxon>
        <taxon>Labeo</taxon>
    </lineage>
</organism>
<name>A0A498L9F8_LABRO</name>
<evidence type="ECO:0000313" key="1">
    <source>
        <dbReference type="EMBL" id="RXN04839.1"/>
    </source>
</evidence>
<dbReference type="STRING" id="84645.A0A498L9F8"/>
<keyword evidence="2" id="KW-1185">Reference proteome</keyword>
<comment type="caution">
    <text evidence="1">The sequence shown here is derived from an EMBL/GenBank/DDBJ whole genome shotgun (WGS) entry which is preliminary data.</text>
</comment>